<dbReference type="PANTHER" id="PTHR46213:SF13">
    <property type="entry name" value="DEMETER-LIKE PROTEIN 2-RELATED"/>
    <property type="match status" value="1"/>
</dbReference>
<feature type="domain" description="MID" evidence="13">
    <location>
        <begin position="240"/>
        <end position="287"/>
    </location>
</feature>
<dbReference type="EMBL" id="JACTNZ010000012">
    <property type="protein sequence ID" value="KAG5522211.1"/>
    <property type="molecule type" value="Genomic_DNA"/>
</dbReference>
<comment type="similarity">
    <text evidence="3">Belongs to the Mediator complex subunit 13 family.</text>
</comment>
<evidence type="ECO:0000256" key="1">
    <source>
        <dbReference type="ARBA" id="ARBA00001966"/>
    </source>
</evidence>
<evidence type="ECO:0000259" key="13">
    <source>
        <dbReference type="Pfam" id="PF18296"/>
    </source>
</evidence>
<dbReference type="InterPro" id="IPR028925">
    <property type="entry name" value="RRM_DME"/>
</dbReference>
<evidence type="ECO:0000259" key="12">
    <source>
        <dbReference type="Pfam" id="PF15628"/>
    </source>
</evidence>
<keyword evidence="5" id="KW-0479">Metal-binding</keyword>
<dbReference type="GO" id="GO:0035514">
    <property type="term" value="F:DNA demethylase activity"/>
    <property type="evidence" value="ECO:0007669"/>
    <property type="project" value="InterPro"/>
</dbReference>
<dbReference type="InterPro" id="IPR044811">
    <property type="entry name" value="DME/ROS1"/>
</dbReference>
<keyword evidence="7" id="KW-0411">Iron-sulfur</keyword>
<comment type="subcellular location">
    <subcellularLocation>
        <location evidence="2">Nucleus</location>
    </subcellularLocation>
</comment>
<dbReference type="PANTHER" id="PTHR46213">
    <property type="entry name" value="TRANSCRIPTIONAL ACTIVATOR DEMETER"/>
    <property type="match status" value="1"/>
</dbReference>
<dbReference type="GO" id="GO:0051536">
    <property type="term" value="F:iron-sulfur cluster binding"/>
    <property type="evidence" value="ECO:0007669"/>
    <property type="project" value="UniProtKB-KW"/>
</dbReference>
<accession>A0AAV6I0I4</accession>
<dbReference type="InterPro" id="IPR041285">
    <property type="entry name" value="MID_MedPIWI"/>
</dbReference>
<evidence type="ECO:0000313" key="15">
    <source>
        <dbReference type="Proteomes" id="UP000823749"/>
    </source>
</evidence>
<evidence type="ECO:0000256" key="6">
    <source>
        <dbReference type="ARBA" id="ARBA00023004"/>
    </source>
</evidence>
<feature type="region of interest" description="Disordered" evidence="11">
    <location>
        <begin position="134"/>
        <end position="171"/>
    </location>
</feature>
<dbReference type="Proteomes" id="UP000823749">
    <property type="component" value="Chromosome 12"/>
</dbReference>
<sequence>MEEIPSKNQEVVKNAVSSVAVSTTPASSVGEFDHLVKAEALMTFAPELLKFPPPMGSIRLAGNSFLNQVHCEPNTATGMFLVHASSVIGLLQSDIKTALRSSFGSLDGPLYVTEWCKGRSGDAGTVGDGFASELTGGECRDSSSTVTLPVGEPPSPSQSSSLGSLGIKGGGRVEETSQWRSIQETSASESEQQLGFRRRPTLFVLPAPALLVGYQDDWLKTSASSQLWEKAPLEPYALQKHMTYCVICPDIDLLATAKPDFFFNNFILVSVFKVYERCKLGTHSPQSLKAALHLLLDQLVIIFCPSNGWDLDSARLALPGPEEKSIVSSTTPAATDKSATIGIRPMPLLTAGRNEPKEIGSVLRNCEPIVEEPGTPEPETAEVTVSDIEDAFYEVKLILEEFTLNLHNYVQENMELQEGDMCKALVALNPQATSIPTPKLKNYSKAESAYIDWIPKGIDDEVCISAADTACFQLTVALSIFSWINENLMIQAHTCLLYGHQRIQSNYQKEGVGLKNQANSAMRKRASDAIIPCRTAMRGSFPLNDTYFQVNEMFADHESSLNPIDVPRAWIWNLPRRTVYFGTSVPTIFKGLTTEGIEYCFWRAIGLVKIIDNTWNDHYNSTYSSSEEEDYEPKPMPAAVARFEKVRKSEKSDDAGSFGGGGGSEVTNMRIVVRHRDLAEIVAAIKEYLEKAATAGEQVSEILMTWIRNFSTWFFKPNGGFTWQMTNKRDDSEVHNLSSRETEERRCTDPHLPPCATEYFPIHAASPPLVSGNDCSFSCSTIPTVGRWKLQPFLAPLKSSSEMPWSICYPASKGEKVAKDLYYDRKVYDSLQYDFLTFEPEAELEGILDELKTDLAQAKKGKSLLEGADGKPKKNLNPEA</sequence>
<comment type="cofactor">
    <cofactor evidence="1">
        <name>[4Fe-4S] cluster</name>
        <dbReference type="ChEBI" id="CHEBI:49883"/>
    </cofactor>
</comment>
<protein>
    <submittedName>
        <fullName evidence="14">Uncharacterized protein</fullName>
    </submittedName>
</protein>
<evidence type="ECO:0000256" key="10">
    <source>
        <dbReference type="ARBA" id="ARBA00023242"/>
    </source>
</evidence>
<dbReference type="GO" id="GO:0141166">
    <property type="term" value="P:chromosomal 5-methylcytosine DNA demethylation pathway"/>
    <property type="evidence" value="ECO:0007669"/>
    <property type="project" value="InterPro"/>
</dbReference>
<dbReference type="AlphaFoldDB" id="A0AAV6I0I4"/>
<dbReference type="GO" id="GO:0005634">
    <property type="term" value="C:nucleus"/>
    <property type="evidence" value="ECO:0007669"/>
    <property type="project" value="UniProtKB-SubCell"/>
</dbReference>
<evidence type="ECO:0000313" key="14">
    <source>
        <dbReference type="EMBL" id="KAG5522211.1"/>
    </source>
</evidence>
<evidence type="ECO:0000256" key="9">
    <source>
        <dbReference type="ARBA" id="ARBA00023163"/>
    </source>
</evidence>
<keyword evidence="15" id="KW-1185">Reference proteome</keyword>
<feature type="domain" description="Demeter RRM-fold" evidence="12">
    <location>
        <begin position="530"/>
        <end position="611"/>
    </location>
</feature>
<keyword evidence="9" id="KW-0804">Transcription</keyword>
<evidence type="ECO:0000256" key="8">
    <source>
        <dbReference type="ARBA" id="ARBA00023015"/>
    </source>
</evidence>
<evidence type="ECO:0000256" key="11">
    <source>
        <dbReference type="SAM" id="MobiDB-lite"/>
    </source>
</evidence>
<keyword evidence="6" id="KW-0408">Iron</keyword>
<proteinExistence type="inferred from homology"/>
<name>A0AAV6I0I4_9ERIC</name>
<gene>
    <name evidence="14" type="ORF">RHGRI_034405</name>
</gene>
<dbReference type="GO" id="GO:0019104">
    <property type="term" value="F:DNA N-glycosylase activity"/>
    <property type="evidence" value="ECO:0007669"/>
    <property type="project" value="InterPro"/>
</dbReference>
<reference evidence="14" key="1">
    <citation type="submission" date="2020-08" db="EMBL/GenBank/DDBJ databases">
        <title>Plant Genome Project.</title>
        <authorList>
            <person name="Zhang R.-G."/>
        </authorList>
    </citation>
    <scope>NUCLEOTIDE SEQUENCE</scope>
    <source>
        <strain evidence="14">WSP0</strain>
        <tissue evidence="14">Leaf</tissue>
    </source>
</reference>
<organism evidence="14 15">
    <name type="scientific">Rhododendron griersonianum</name>
    <dbReference type="NCBI Taxonomy" id="479676"/>
    <lineage>
        <taxon>Eukaryota</taxon>
        <taxon>Viridiplantae</taxon>
        <taxon>Streptophyta</taxon>
        <taxon>Embryophyta</taxon>
        <taxon>Tracheophyta</taxon>
        <taxon>Spermatophyta</taxon>
        <taxon>Magnoliopsida</taxon>
        <taxon>eudicotyledons</taxon>
        <taxon>Gunneridae</taxon>
        <taxon>Pentapetalae</taxon>
        <taxon>asterids</taxon>
        <taxon>Ericales</taxon>
        <taxon>Ericaceae</taxon>
        <taxon>Ericoideae</taxon>
        <taxon>Rhodoreae</taxon>
        <taxon>Rhododendron</taxon>
    </lineage>
</organism>
<keyword evidence="10" id="KW-0539">Nucleus</keyword>
<evidence type="ECO:0000256" key="5">
    <source>
        <dbReference type="ARBA" id="ARBA00022723"/>
    </source>
</evidence>
<dbReference type="Pfam" id="PF15628">
    <property type="entry name" value="RRM_DME"/>
    <property type="match status" value="1"/>
</dbReference>
<evidence type="ECO:0000256" key="2">
    <source>
        <dbReference type="ARBA" id="ARBA00004123"/>
    </source>
</evidence>
<comment type="caution">
    <text evidence="14">The sequence shown here is derived from an EMBL/GenBank/DDBJ whole genome shotgun (WGS) entry which is preliminary data.</text>
</comment>
<dbReference type="GO" id="GO:0046872">
    <property type="term" value="F:metal ion binding"/>
    <property type="evidence" value="ECO:0007669"/>
    <property type="project" value="UniProtKB-KW"/>
</dbReference>
<keyword evidence="8" id="KW-0805">Transcription regulation</keyword>
<evidence type="ECO:0000256" key="7">
    <source>
        <dbReference type="ARBA" id="ARBA00023014"/>
    </source>
</evidence>
<keyword evidence="4" id="KW-0678">Repressor</keyword>
<evidence type="ECO:0000256" key="3">
    <source>
        <dbReference type="ARBA" id="ARBA00009354"/>
    </source>
</evidence>
<evidence type="ECO:0000256" key="4">
    <source>
        <dbReference type="ARBA" id="ARBA00022491"/>
    </source>
</evidence>
<dbReference type="Pfam" id="PF18296">
    <property type="entry name" value="MID_MedPIWI"/>
    <property type="match status" value="1"/>
</dbReference>